<dbReference type="RefSeq" id="WP_148462095.1">
    <property type="nucleotide sequence ID" value="NZ_JAAINN010000046.1"/>
</dbReference>
<protein>
    <recommendedName>
        <fullName evidence="3">Helix-turn-helix domain-containing protein</fullName>
    </recommendedName>
</protein>
<gene>
    <name evidence="1" type="ORF">G5B17_15350</name>
</gene>
<sequence>MYDLQDWAAVQRVYKQTRSKRATAKILGMSRNTVRSLLEEKETSVYKRPVYNSKIDDFKNRSSNGDANRFF</sequence>
<keyword evidence="2" id="KW-1185">Reference proteome</keyword>
<evidence type="ECO:0000313" key="2">
    <source>
        <dbReference type="Proteomes" id="UP001644719"/>
    </source>
</evidence>
<proteinExistence type="predicted"/>
<dbReference type="Proteomes" id="UP001644719">
    <property type="component" value="Unassembled WGS sequence"/>
</dbReference>
<accession>A0ABX2H978</accession>
<name>A0ABX2H978_9FIRM</name>
<organism evidence="1 2">
    <name type="scientific">Blautia faecis</name>
    <dbReference type="NCBI Taxonomy" id="871665"/>
    <lineage>
        <taxon>Bacteria</taxon>
        <taxon>Bacillati</taxon>
        <taxon>Bacillota</taxon>
        <taxon>Clostridia</taxon>
        <taxon>Lachnospirales</taxon>
        <taxon>Lachnospiraceae</taxon>
        <taxon>Blautia</taxon>
    </lineage>
</organism>
<evidence type="ECO:0008006" key="3">
    <source>
        <dbReference type="Google" id="ProtNLM"/>
    </source>
</evidence>
<dbReference type="EMBL" id="JAAITS010000049">
    <property type="protein sequence ID" value="NSG86750.1"/>
    <property type="molecule type" value="Genomic_DNA"/>
</dbReference>
<comment type="caution">
    <text evidence="1">The sequence shown here is derived from an EMBL/GenBank/DDBJ whole genome shotgun (WGS) entry which is preliminary data.</text>
</comment>
<evidence type="ECO:0000313" key="1">
    <source>
        <dbReference type="EMBL" id="NSG86750.1"/>
    </source>
</evidence>
<reference evidence="1 2" key="1">
    <citation type="journal article" date="2020" name="Cell Host Microbe">
        <title>Functional and Genomic Variation between Human-Derived Isolates of Lachnospiraceae Reveals Inter- and Intra-Species Diversity.</title>
        <authorList>
            <person name="Sorbara M.T."/>
            <person name="Littmann E.R."/>
            <person name="Fontana E."/>
            <person name="Moody T.U."/>
            <person name="Kohout C.E."/>
            <person name="Gjonbalaj M."/>
            <person name="Eaton V."/>
            <person name="Seok R."/>
            <person name="Leiner I.M."/>
            <person name="Pamer E.G."/>
        </authorList>
    </citation>
    <scope>NUCLEOTIDE SEQUENCE [LARGE SCALE GENOMIC DNA]</scope>
    <source>
        <strain evidence="1 2">MSK.17.74</strain>
    </source>
</reference>